<proteinExistence type="predicted"/>
<dbReference type="EnsemblBacteria" id="ABM80231">
    <property type="protein sequence ID" value="ABM80231"/>
    <property type="gene ID" value="Hbut_0359"/>
</dbReference>
<dbReference type="AlphaFoldDB" id="A2BJS0"/>
<organism evidence="2 3">
    <name type="scientific">Hyperthermus butylicus (strain DSM 5456 / JCM 9403 / PLM1-5)</name>
    <dbReference type="NCBI Taxonomy" id="415426"/>
    <lineage>
        <taxon>Archaea</taxon>
        <taxon>Thermoproteota</taxon>
        <taxon>Thermoprotei</taxon>
        <taxon>Desulfurococcales</taxon>
        <taxon>Pyrodictiaceae</taxon>
        <taxon>Hyperthermus</taxon>
    </lineage>
</organism>
<dbReference type="InterPro" id="IPR027417">
    <property type="entry name" value="P-loop_NTPase"/>
</dbReference>
<sequence>MTANGRCFESGWCDLSPEHERIRRELEGLIKCYVEGCAEEYWMPVIVAPYGSGKTTLLRYLEEFARGLGVAALRVELSEIVDFIVERYGTVHESDLPRVIEEFAASRLGESSVYVLLIDEVEESYDLLRGVVTYETSPFRGVAEAIRTRASRAYVVLALGPSSTLKEAVFGPVAWRSRIYTLPLLPKSVIKRMVEVAVKDDADAQVVELLANMVWWASKGRIAWAKMLIDNVVPRLYEALLAGPEHVEALLLGEEALGREIVEGVPLFDRTGFREVKRLFEDKALTPFLAVLPGPVPSSLLSKLTGREVLPEPSLAVVFSRTVTSVDELVGEAQAWMERFARARGYGMQSVEHALTALEHVVAAWSLDGWVVFEPQALRELFSLAADVAREVYADDPHAAQLLESLNPDLLAPRVERGNEVYVALRPSSIARLYPSAGSSPLVGCARKAGARQVVEVVESLSLDELVDYSGRVATLTGADRVLERRELQLLLLPARLAQAYASELACRMAGGERLLVLLLSPNGRGSGIPGGLEAAARLTGSIVAEAGPRLSMFLYSLLYGYAVGTEGCSPESLAGPDRRVLRLYAELLRSLVLDSLAEPTGPASRVAASARLLEERYPALASPAAYTVAAGGGAAGHAEEVLKQLTQRVSSIEAGAIELLGSRSWDTPGLEEPLDALREAQKLYQLTEEEGLLEARNIAAGCKATGIPRVLRVLLGFEEPPPPPSLERAGEVIARLAAAARELPREGPLGRLAELANEAEAILQALEDAIQKLRGAAGLLEPHVRVLEAAVSALAEKAAAVARLYAAVSSSIQKLPDTLRSRAEEAVAADLKQLNTLDDVAAYMERAVQALAELVGLAERHEALRLEKLRGDLLSRLDTIISSLEGGAPARQEKAEGEALAG</sequence>
<dbReference type="OrthoDB" id="206586at2157"/>
<reference evidence="2 3" key="1">
    <citation type="journal article" date="2007" name="Archaea">
        <title>The genome of Hyperthermus butylicus: a sulfur-reducing, peptide fermenting, neutrophilic Crenarchaeote growing up to 108 degrees C.</title>
        <authorList>
            <person name="Brugger K."/>
            <person name="Chen L."/>
            <person name="Stark M."/>
            <person name="Zibat A."/>
            <person name="Redder P."/>
            <person name="Ruepp A."/>
            <person name="Awayez M."/>
            <person name="She Q."/>
            <person name="Garrett R.A."/>
            <person name="Klenk H.P."/>
        </authorList>
    </citation>
    <scope>NUCLEOTIDE SEQUENCE [LARGE SCALE GENOMIC DNA]</scope>
    <source>
        <strain evidence="3">DSM 5456 / JCM 9403 / PLM1-5</strain>
    </source>
</reference>
<evidence type="ECO:0000313" key="2">
    <source>
        <dbReference type="EMBL" id="ABM80231.1"/>
    </source>
</evidence>
<evidence type="ECO:0000313" key="3">
    <source>
        <dbReference type="Proteomes" id="UP000002593"/>
    </source>
</evidence>
<dbReference type="EMBL" id="CP000493">
    <property type="protein sequence ID" value="ABM80231.1"/>
    <property type="molecule type" value="Genomic_DNA"/>
</dbReference>
<gene>
    <name evidence="2" type="ordered locus">Hbut_0359</name>
</gene>
<accession>A2BJS0</accession>
<dbReference type="Proteomes" id="UP000002593">
    <property type="component" value="Chromosome"/>
</dbReference>
<dbReference type="GeneID" id="4781727"/>
<dbReference type="HOGENOM" id="CLU_320981_0_0_2"/>
<dbReference type="KEGG" id="hbu:Hbut_0359"/>
<evidence type="ECO:0000256" key="1">
    <source>
        <dbReference type="SAM" id="Coils"/>
    </source>
</evidence>
<keyword evidence="3" id="KW-1185">Reference proteome</keyword>
<dbReference type="RefSeq" id="WP_011821549.1">
    <property type="nucleotide sequence ID" value="NC_008818.1"/>
</dbReference>
<keyword evidence="1" id="KW-0175">Coiled coil</keyword>
<feature type="coiled-coil region" evidence="1">
    <location>
        <begin position="750"/>
        <end position="777"/>
    </location>
</feature>
<protein>
    <submittedName>
        <fullName evidence="2">Uncharacterized protein</fullName>
    </submittedName>
</protein>
<name>A2BJS0_HYPBU</name>
<dbReference type="SUPFAM" id="SSF52540">
    <property type="entry name" value="P-loop containing nucleoside triphosphate hydrolases"/>
    <property type="match status" value="1"/>
</dbReference>
<dbReference type="eggNOG" id="arCOG00368">
    <property type="taxonomic scope" value="Archaea"/>
</dbReference>